<sequence length="830" mass="87762">MAGTISNCIGKSPLWLAGLLSLSLLAGCGSGSGEATTSNVKPDNGDEVDRPGFAYDGPAPLTEDVQNFKLYLWDNLAFAERCGSCHVVGGNSPMFVRTDDINQAYQAAVPLVDLHTPQLSTMVSKVAGGHNCWLDSDTACADIITGYITEWASAAGSISNEVVLTAPEIKEVGGSKNFPADSGDYASTVYPLVSQFCSGCHAEGAPLMQQPYIGSADVQVSYEAARSRMRLDDPARSRLVERLAAESHNCWSNSCASDASAMADAIAAFADLVPVTEIDPALVTSKALQLGDGTVASANGRADNYIIARYEFKTGSGAIAYDTSGVNPAADLTLYGDVDWMSSWGLRFNNGKAQASTQTSRKLFDQITSTGEYSIEAWVIPSNVSQEDARIVSYSGSTQVRNLALDQNLYNYTHYLRSSSTDGNGMPALATLDAEERAQASLQHVVVTFDPVNGRRIYVDGELTGGTDPVAAGNLNEWDSSFALVVGNEVSSDRVWNGAVRFLAVHNRALSAEAIASNFDAGVGETYYLLFSISDLINVTDAYVVFQVQQFDDYSYLFSEPFFTRLSDDPIPTVPLEGIRIGVNGREAIVGQVFAALETDINAAEYTEGMQPLSRQGAVVALEQGSELDTFFITFDQLGEHRFARVEAEPPVPQPPADIADQPTLGLKSFASINASLAAMTGISHTNAAVQATYAKVEQQLPTTSGLDTFVAAQQMGITQLAVAYCNALVNDTSERAVFFPGFNFGAAPAAAFNATGRSQVISPLLNALVAGDTGGALNTQADPATLRAELNGLIDTMSACGGNCSADRTATTVKATCAAALGSAVMLVH</sequence>
<reference evidence="4" key="1">
    <citation type="journal article" date="2019" name="Int. J. Syst. Evol. Microbiol.">
        <title>The Global Catalogue of Microorganisms (GCM) 10K type strain sequencing project: providing services to taxonomists for standard genome sequencing and annotation.</title>
        <authorList>
            <consortium name="The Broad Institute Genomics Platform"/>
            <consortium name="The Broad Institute Genome Sequencing Center for Infectious Disease"/>
            <person name="Wu L."/>
            <person name="Ma J."/>
        </authorList>
    </citation>
    <scope>NUCLEOTIDE SEQUENCE [LARGE SCALE GENOMIC DNA]</scope>
    <source>
        <strain evidence="4">KCTC 52141</strain>
    </source>
</reference>
<keyword evidence="4" id="KW-1185">Reference proteome</keyword>
<gene>
    <name evidence="3" type="ORF">ACFOEB_03315</name>
</gene>
<evidence type="ECO:0000256" key="1">
    <source>
        <dbReference type="SAM" id="MobiDB-lite"/>
    </source>
</evidence>
<comment type="caution">
    <text evidence="3">The sequence shown here is derived from an EMBL/GenBank/DDBJ whole genome shotgun (WGS) entry which is preliminary data.</text>
</comment>
<dbReference type="SUPFAM" id="SSF49899">
    <property type="entry name" value="Concanavalin A-like lectins/glucanases"/>
    <property type="match status" value="1"/>
</dbReference>
<dbReference type="InterPro" id="IPR013320">
    <property type="entry name" value="ConA-like_dom_sf"/>
</dbReference>
<dbReference type="Pfam" id="PF13385">
    <property type="entry name" value="Laminin_G_3"/>
    <property type="match status" value="1"/>
</dbReference>
<dbReference type="Gene3D" id="2.60.120.200">
    <property type="match status" value="1"/>
</dbReference>
<feature type="chain" id="PRO_5047145390" evidence="2">
    <location>
        <begin position="27"/>
        <end position="830"/>
    </location>
</feature>
<feature type="region of interest" description="Disordered" evidence="1">
    <location>
        <begin position="33"/>
        <end position="56"/>
    </location>
</feature>
<feature type="signal peptide" evidence="2">
    <location>
        <begin position="1"/>
        <end position="26"/>
    </location>
</feature>
<evidence type="ECO:0000313" key="3">
    <source>
        <dbReference type="EMBL" id="MFC3154218.1"/>
    </source>
</evidence>
<evidence type="ECO:0000313" key="4">
    <source>
        <dbReference type="Proteomes" id="UP001595548"/>
    </source>
</evidence>
<name>A0ABV7HK14_9GAMM</name>
<protein>
    <submittedName>
        <fullName evidence="3">LamG domain-containing protein</fullName>
    </submittedName>
</protein>
<keyword evidence="2" id="KW-0732">Signal</keyword>
<dbReference type="EMBL" id="JBHRTL010000004">
    <property type="protein sequence ID" value="MFC3154218.1"/>
    <property type="molecule type" value="Genomic_DNA"/>
</dbReference>
<dbReference type="Proteomes" id="UP001595548">
    <property type="component" value="Unassembled WGS sequence"/>
</dbReference>
<accession>A0ABV7HK14</accession>
<proteinExistence type="predicted"/>
<evidence type="ECO:0000256" key="2">
    <source>
        <dbReference type="SAM" id="SignalP"/>
    </source>
</evidence>
<dbReference type="RefSeq" id="WP_382414359.1">
    <property type="nucleotide sequence ID" value="NZ_AP031500.1"/>
</dbReference>
<organism evidence="3 4">
    <name type="scientific">Gilvimarinus japonicus</name>
    <dbReference type="NCBI Taxonomy" id="1796469"/>
    <lineage>
        <taxon>Bacteria</taxon>
        <taxon>Pseudomonadati</taxon>
        <taxon>Pseudomonadota</taxon>
        <taxon>Gammaproteobacteria</taxon>
        <taxon>Cellvibrionales</taxon>
        <taxon>Cellvibrionaceae</taxon>
        <taxon>Gilvimarinus</taxon>
    </lineage>
</organism>